<evidence type="ECO:0000313" key="2">
    <source>
        <dbReference type="Proteomes" id="UP000006534"/>
    </source>
</evidence>
<sequence length="41" mass="4524">MENDLPLHSAEIAFISMVIYRSGRDALLTVTGVHSLLLNLL</sequence>
<dbReference type="GeneID" id="10329107"/>
<protein>
    <submittedName>
        <fullName evidence="1">Uncharacterized protein</fullName>
    </submittedName>
</protein>
<keyword evidence="2" id="KW-1185">Reference proteome</keyword>
<proteinExistence type="predicted"/>
<accession>E3SPU9</accession>
<dbReference type="EMBL" id="GU071105">
    <property type="protein sequence ID" value="ADO99315.1"/>
    <property type="molecule type" value="Genomic_DNA"/>
</dbReference>
<evidence type="ECO:0000313" key="1">
    <source>
        <dbReference type="EMBL" id="ADO99315.1"/>
    </source>
</evidence>
<dbReference type="KEGG" id="vg:10329107"/>
<reference evidence="1 2" key="1">
    <citation type="journal article" date="2010" name="Environ. Microbiol.">
        <title>Genomic analysis of oceanic cyanobacterial myoviruses compared with T4-like myoviruses from diverse hosts and environments.</title>
        <authorList>
            <person name="Sullivan M.B."/>
            <person name="Huang K.H."/>
            <person name="Ignacio-Espinoza J.C."/>
            <person name="Berlin A.M."/>
            <person name="Kelly L."/>
            <person name="Weigele P.R."/>
            <person name="DeFrancesco A.S."/>
            <person name="Kern S.E."/>
            <person name="Thompson L.R."/>
            <person name="Young S."/>
            <person name="Yandava C."/>
            <person name="Fu R."/>
            <person name="Krastins B."/>
            <person name="Chase M."/>
            <person name="Sarracino D."/>
            <person name="Osburne M.S."/>
            <person name="Henn M.R."/>
            <person name="Chisholm S.W."/>
        </authorList>
    </citation>
    <scope>NUCLEOTIDE SEQUENCE [LARGE SCALE GENOMIC DNA]</scope>
    <source>
        <strain evidence="1">Syn1</strain>
    </source>
</reference>
<organism evidence="1 2">
    <name type="scientific">Prochlorococcus phage Syn1</name>
    <dbReference type="NCBI Taxonomy" id="444861"/>
    <lineage>
        <taxon>Viruses</taxon>
        <taxon>Duplodnaviria</taxon>
        <taxon>Heunggongvirae</taxon>
        <taxon>Uroviricota</taxon>
        <taxon>Caudoviricetes</taxon>
        <taxon>Pantevenvirales</taxon>
        <taxon>Kyanoviridae</taxon>
        <taxon>Vellamovirus</taxon>
        <taxon>Vellamovirus syn1</taxon>
    </lineage>
</organism>
<dbReference type="Proteomes" id="UP000006534">
    <property type="component" value="Segment"/>
</dbReference>
<dbReference type="RefSeq" id="YP_004324585.1">
    <property type="nucleotide sequence ID" value="NC_015288.1"/>
</dbReference>
<name>E3SPU9_9CAUD</name>
<gene>
    <name evidence="1" type="ORF">Syn1_218</name>
</gene>